<evidence type="ECO:0000313" key="5">
    <source>
        <dbReference type="Proteomes" id="UP000251891"/>
    </source>
</evidence>
<dbReference type="PANTHER" id="PTHR43639:SF1">
    <property type="entry name" value="SHORT-CHAIN DEHYDROGENASE_REDUCTASE FAMILY PROTEIN"/>
    <property type="match status" value="1"/>
</dbReference>
<dbReference type="InterPro" id="IPR057326">
    <property type="entry name" value="KR_dom"/>
</dbReference>
<comment type="similarity">
    <text evidence="1">Belongs to the short-chain dehydrogenases/reductases (SDR) family.</text>
</comment>
<evidence type="ECO:0000256" key="1">
    <source>
        <dbReference type="ARBA" id="ARBA00006484"/>
    </source>
</evidence>
<dbReference type="RefSeq" id="WP_111872007.1">
    <property type="nucleotide sequence ID" value="NZ_QLYX01000023.1"/>
</dbReference>
<comment type="caution">
    <text evidence="4">The sequence shown here is derived from an EMBL/GenBank/DDBJ whole genome shotgun (WGS) entry which is preliminary data.</text>
</comment>
<dbReference type="SUPFAM" id="SSF51735">
    <property type="entry name" value="NAD(P)-binding Rossmann-fold domains"/>
    <property type="match status" value="1"/>
</dbReference>
<dbReference type="SMART" id="SM00822">
    <property type="entry name" value="PKS_KR"/>
    <property type="match status" value="1"/>
</dbReference>
<keyword evidence="5" id="KW-1185">Reference proteome</keyword>
<dbReference type="InterPro" id="IPR002347">
    <property type="entry name" value="SDR_fam"/>
</dbReference>
<dbReference type="OrthoDB" id="3571370at2"/>
<sequence length="249" mass="25422">MTRPLAGKTALVTGGSRGIGAAIVRRLAHGGAQVAFTYARSGDLAGQIVQEVADAGGRALAVQADNGDPEAVRAAVARTVEDFGGLDILVNSAGTNIAKPVGEVTPEDFDTMVAVSLRGPYALIQAALAHLPAGGRIINIGSIWADHQPLVVAPLGLSLYTMTRAAIAGLTRSLAQELGPRGITVNNVQPGTTRTDLISDRLAETMLPTIPVGRLGEPAEIAGVVAYLAGPDAGFVNGVSWNVDGGYLT</sequence>
<keyword evidence="2" id="KW-0560">Oxidoreductase</keyword>
<dbReference type="PRINTS" id="PR00080">
    <property type="entry name" value="SDRFAMILY"/>
</dbReference>
<dbReference type="Gene3D" id="3.40.50.720">
    <property type="entry name" value="NAD(P)-binding Rossmann-like Domain"/>
    <property type="match status" value="1"/>
</dbReference>
<reference evidence="4 5" key="1">
    <citation type="submission" date="2018-06" db="EMBL/GenBank/DDBJ databases">
        <title>Actinomadura craniellae sp. nov. isolated from marine sponge Craniella sp.</title>
        <authorList>
            <person name="Li L."/>
            <person name="Xu Q.H."/>
            <person name="Lin H.W."/>
            <person name="Lu Y.H."/>
        </authorList>
    </citation>
    <scope>NUCLEOTIDE SEQUENCE [LARGE SCALE GENOMIC DNA]</scope>
    <source>
        <strain evidence="4 5">LHW63021</strain>
    </source>
</reference>
<dbReference type="AlphaFoldDB" id="A0A365GVX3"/>
<evidence type="ECO:0000313" key="4">
    <source>
        <dbReference type="EMBL" id="RAY10935.1"/>
    </source>
</evidence>
<proteinExistence type="inferred from homology"/>
<dbReference type="PRINTS" id="PR00081">
    <property type="entry name" value="GDHRDH"/>
</dbReference>
<dbReference type="GO" id="GO:0016491">
    <property type="term" value="F:oxidoreductase activity"/>
    <property type="evidence" value="ECO:0007669"/>
    <property type="project" value="UniProtKB-KW"/>
</dbReference>
<dbReference type="InterPro" id="IPR036291">
    <property type="entry name" value="NAD(P)-bd_dom_sf"/>
</dbReference>
<dbReference type="Proteomes" id="UP000251891">
    <property type="component" value="Unassembled WGS sequence"/>
</dbReference>
<name>A0A365GVX3_9ACTN</name>
<dbReference type="PANTHER" id="PTHR43639">
    <property type="entry name" value="OXIDOREDUCTASE, SHORT-CHAIN DEHYDROGENASE/REDUCTASE FAMILY (AFU_ORTHOLOGUE AFUA_5G02870)"/>
    <property type="match status" value="1"/>
</dbReference>
<evidence type="ECO:0000256" key="2">
    <source>
        <dbReference type="ARBA" id="ARBA00023002"/>
    </source>
</evidence>
<feature type="domain" description="Ketoreductase" evidence="3">
    <location>
        <begin position="8"/>
        <end position="191"/>
    </location>
</feature>
<dbReference type="Pfam" id="PF13561">
    <property type="entry name" value="adh_short_C2"/>
    <property type="match status" value="1"/>
</dbReference>
<gene>
    <name evidence="4" type="ORF">DPM19_32890</name>
</gene>
<protein>
    <submittedName>
        <fullName evidence="4">Oxidoreductase</fullName>
    </submittedName>
</protein>
<accession>A0A365GVX3</accession>
<organism evidence="4 5">
    <name type="scientific">Actinomadura craniellae</name>
    <dbReference type="NCBI Taxonomy" id="2231787"/>
    <lineage>
        <taxon>Bacteria</taxon>
        <taxon>Bacillati</taxon>
        <taxon>Actinomycetota</taxon>
        <taxon>Actinomycetes</taxon>
        <taxon>Streptosporangiales</taxon>
        <taxon>Thermomonosporaceae</taxon>
        <taxon>Actinomadura</taxon>
    </lineage>
</organism>
<evidence type="ECO:0000259" key="3">
    <source>
        <dbReference type="SMART" id="SM00822"/>
    </source>
</evidence>
<dbReference type="FunFam" id="3.40.50.720:FF:000084">
    <property type="entry name" value="Short-chain dehydrogenase reductase"/>
    <property type="match status" value="1"/>
</dbReference>
<dbReference type="EMBL" id="QLYX01000023">
    <property type="protein sequence ID" value="RAY10935.1"/>
    <property type="molecule type" value="Genomic_DNA"/>
</dbReference>